<reference evidence="5 6" key="1">
    <citation type="submission" date="2021-03" db="EMBL/GenBank/DDBJ databases">
        <title>Gelidibacter sp. nov., isolated from costal sediment.</title>
        <authorList>
            <person name="Lun K.-Y."/>
        </authorList>
    </citation>
    <scope>NUCLEOTIDE SEQUENCE [LARGE SCALE GENOMIC DNA]</scope>
    <source>
        <strain evidence="5 6">DF109</strain>
    </source>
</reference>
<dbReference type="InterPro" id="IPR058792">
    <property type="entry name" value="Beta-barrel_RND_2"/>
</dbReference>
<accession>A0ABS3SVG0</accession>
<feature type="domain" description="Multidrug resistance protein MdtA-like barrel-sandwich hybrid" evidence="2">
    <location>
        <begin position="69"/>
        <end position="192"/>
    </location>
</feature>
<organism evidence="5 6">
    <name type="scientific">Gelidibacter pelagius</name>
    <dbReference type="NCBI Taxonomy" id="2819985"/>
    <lineage>
        <taxon>Bacteria</taxon>
        <taxon>Pseudomonadati</taxon>
        <taxon>Bacteroidota</taxon>
        <taxon>Flavobacteriia</taxon>
        <taxon>Flavobacteriales</taxon>
        <taxon>Flavobacteriaceae</taxon>
        <taxon>Gelidibacter</taxon>
    </lineage>
</organism>
<dbReference type="Pfam" id="PF25917">
    <property type="entry name" value="BSH_RND"/>
    <property type="match status" value="1"/>
</dbReference>
<evidence type="ECO:0000256" key="1">
    <source>
        <dbReference type="ARBA" id="ARBA00009477"/>
    </source>
</evidence>
<feature type="domain" description="YknX-like C-terminal permuted SH3-like" evidence="4">
    <location>
        <begin position="281"/>
        <end position="348"/>
    </location>
</feature>
<dbReference type="PANTHER" id="PTHR30469:SF36">
    <property type="entry name" value="BLL3903 PROTEIN"/>
    <property type="match status" value="1"/>
</dbReference>
<comment type="similarity">
    <text evidence="1">Belongs to the membrane fusion protein (MFP) (TC 8.A.1) family.</text>
</comment>
<name>A0ABS3SVG0_9FLAO</name>
<comment type="caution">
    <text evidence="5">The sequence shown here is derived from an EMBL/GenBank/DDBJ whole genome shotgun (WGS) entry which is preliminary data.</text>
</comment>
<proteinExistence type="inferred from homology"/>
<dbReference type="Pfam" id="PF25989">
    <property type="entry name" value="YknX_C"/>
    <property type="match status" value="1"/>
</dbReference>
<dbReference type="PANTHER" id="PTHR30469">
    <property type="entry name" value="MULTIDRUG RESISTANCE PROTEIN MDTA"/>
    <property type="match status" value="1"/>
</dbReference>
<dbReference type="EMBL" id="JAGEVG010000017">
    <property type="protein sequence ID" value="MBO3099436.1"/>
    <property type="molecule type" value="Genomic_DNA"/>
</dbReference>
<dbReference type="Proteomes" id="UP000681315">
    <property type="component" value="Unassembled WGS sequence"/>
</dbReference>
<evidence type="ECO:0000313" key="5">
    <source>
        <dbReference type="EMBL" id="MBO3099436.1"/>
    </source>
</evidence>
<evidence type="ECO:0000313" key="6">
    <source>
        <dbReference type="Proteomes" id="UP000681315"/>
    </source>
</evidence>
<dbReference type="Gene3D" id="2.40.50.100">
    <property type="match status" value="1"/>
</dbReference>
<dbReference type="InterPro" id="IPR058625">
    <property type="entry name" value="MdtA-like_BSH"/>
</dbReference>
<keyword evidence="6" id="KW-1185">Reference proteome</keyword>
<protein>
    <submittedName>
        <fullName evidence="5">Efflux RND transporter periplasmic adaptor subunit</fullName>
    </submittedName>
</protein>
<feature type="domain" description="CusB-like beta-barrel" evidence="3">
    <location>
        <begin position="202"/>
        <end position="272"/>
    </location>
</feature>
<dbReference type="SUPFAM" id="SSF111369">
    <property type="entry name" value="HlyD-like secretion proteins"/>
    <property type="match status" value="1"/>
</dbReference>
<gene>
    <name evidence="5" type="ORF">J4051_14240</name>
</gene>
<dbReference type="NCBIfam" id="TIGR01730">
    <property type="entry name" value="RND_mfp"/>
    <property type="match status" value="1"/>
</dbReference>
<dbReference type="InterPro" id="IPR006143">
    <property type="entry name" value="RND_pump_MFP"/>
</dbReference>
<evidence type="ECO:0000259" key="4">
    <source>
        <dbReference type="Pfam" id="PF25989"/>
    </source>
</evidence>
<dbReference type="Gene3D" id="1.10.287.470">
    <property type="entry name" value="Helix hairpin bin"/>
    <property type="match status" value="1"/>
</dbReference>
<dbReference type="Pfam" id="PF25954">
    <property type="entry name" value="Beta-barrel_RND_2"/>
    <property type="match status" value="1"/>
</dbReference>
<evidence type="ECO:0000259" key="2">
    <source>
        <dbReference type="Pfam" id="PF25917"/>
    </source>
</evidence>
<dbReference type="Gene3D" id="2.40.30.170">
    <property type="match status" value="1"/>
</dbReference>
<sequence>MKKRYIIIAIIICGIIALIANRISVNSKASSPKGAQRTVTVMSVEGKVLQAEKFAENLTLSGTLEANEEIEIRSEISGIVESINFEEGKKVSKGQILFKVNDIELRAQLSQVKTAQQLASENQRRAKLLLDKQAISQEEFDVSNADFESARAQADLIAAQLSKTTVRAPFSGTIGLRAISKGTYVTPSTPIAKLVNTSQLKLTFAVPEKYVSRMKVGTILTFTTSNSKVEHTAKIYAIEPQVDVASRTLRMRAIAENREDKLYPGAFANVTLPLETVNNALLVPTEALIPIQNGKKIFVMDNGKAKEIEVETGARTDSEVRVLSGIKVGDTILTSGVMSLRNGTPVKVNLKNQS</sequence>
<dbReference type="Gene3D" id="2.40.420.20">
    <property type="match status" value="1"/>
</dbReference>
<dbReference type="RefSeq" id="WP_208234551.1">
    <property type="nucleotide sequence ID" value="NZ_JAGEVG010000017.1"/>
</dbReference>
<dbReference type="InterPro" id="IPR058637">
    <property type="entry name" value="YknX-like_C"/>
</dbReference>
<evidence type="ECO:0000259" key="3">
    <source>
        <dbReference type="Pfam" id="PF25954"/>
    </source>
</evidence>